<dbReference type="AlphaFoldDB" id="A0A160VCV0"/>
<evidence type="ECO:0000313" key="1">
    <source>
        <dbReference type="EMBL" id="CUV05255.1"/>
    </source>
</evidence>
<protein>
    <submittedName>
        <fullName evidence="1">Uncharacterized protein</fullName>
    </submittedName>
</protein>
<accession>A0A160VCV0</accession>
<dbReference type="Gene3D" id="3.30.70.100">
    <property type="match status" value="1"/>
</dbReference>
<reference evidence="1" key="1">
    <citation type="submission" date="2015-10" db="EMBL/GenBank/DDBJ databases">
        <authorList>
            <person name="Gilbert D.G."/>
        </authorList>
    </citation>
    <scope>NUCLEOTIDE SEQUENCE</scope>
</reference>
<organism evidence="1">
    <name type="scientific">hydrothermal vent metagenome</name>
    <dbReference type="NCBI Taxonomy" id="652676"/>
    <lineage>
        <taxon>unclassified sequences</taxon>
        <taxon>metagenomes</taxon>
        <taxon>ecological metagenomes</taxon>
    </lineage>
</organism>
<dbReference type="EMBL" id="FAXA01000248">
    <property type="protein sequence ID" value="CUV05255.1"/>
    <property type="molecule type" value="Genomic_DNA"/>
</dbReference>
<gene>
    <name evidence="1" type="ORF">MGWOODY_Clf2712</name>
</gene>
<sequence>MEDWESKAYQQRYQAWRNETGIAETVGPFLAGEPRFNYFEQQDI</sequence>
<proteinExistence type="predicted"/>
<name>A0A160VCV0_9ZZZZ</name>